<dbReference type="GeneID" id="29828119"/>
<dbReference type="KEGG" id="halh:HTSR_0100"/>
<organism evidence="2 3">
    <name type="scientific">Halodesulfurarchaeum formicicum</name>
    <dbReference type="NCBI Taxonomy" id="1873524"/>
    <lineage>
        <taxon>Archaea</taxon>
        <taxon>Methanobacteriati</taxon>
        <taxon>Methanobacteriota</taxon>
        <taxon>Stenosarchaea group</taxon>
        <taxon>Halobacteria</taxon>
        <taxon>Halobacteriales</taxon>
        <taxon>Halobacteriaceae</taxon>
        <taxon>Halodesulfurarchaeum</taxon>
    </lineage>
</organism>
<sequence>MDWDAIRQLLPHYLALIVILTVLLTGLQLVWPGASIWVQIGVAVLLGLAYPTAVRYFGLAPDPWE</sequence>
<accession>A0A1D8S1T7</accession>
<protein>
    <submittedName>
        <fullName evidence="2">Uncharacterized protein</fullName>
    </submittedName>
</protein>
<feature type="transmembrane region" description="Helical" evidence="1">
    <location>
        <begin position="36"/>
        <end position="57"/>
    </location>
</feature>
<dbReference type="RefSeq" id="WP_070364090.1">
    <property type="nucleotide sequence ID" value="NZ_CP016070.1"/>
</dbReference>
<proteinExistence type="predicted"/>
<evidence type="ECO:0000256" key="1">
    <source>
        <dbReference type="SAM" id="Phobius"/>
    </source>
</evidence>
<evidence type="ECO:0000313" key="3">
    <source>
        <dbReference type="Proteomes" id="UP000185608"/>
    </source>
</evidence>
<gene>
    <name evidence="2" type="ORF">HTSR_0100</name>
</gene>
<keyword evidence="1" id="KW-1133">Transmembrane helix</keyword>
<keyword evidence="1" id="KW-0472">Membrane</keyword>
<feature type="transmembrane region" description="Helical" evidence="1">
    <location>
        <begin position="12"/>
        <end position="30"/>
    </location>
</feature>
<dbReference type="Proteomes" id="UP000185608">
    <property type="component" value="Chromosome"/>
</dbReference>
<keyword evidence="1" id="KW-0812">Transmembrane</keyword>
<name>A0A1D8S1T7_9EURY</name>
<dbReference type="STRING" id="1873524.HSR6_0099"/>
<reference evidence="2 3" key="1">
    <citation type="submission" date="2016-06" db="EMBL/GenBank/DDBJ databases">
        <title>Discovery of anaerobic lithoheterotrophic haloarchaeon capable of sulfur respiration by hydrogen and formate.</title>
        <authorList>
            <person name="Sorokin D.Y."/>
            <person name="Kublanov I.V."/>
            <person name="Roman P."/>
            <person name="Sinninghe Damste J.S."/>
            <person name="Golyshin P.N."/>
            <person name="Rojo D."/>
            <person name="Ciordia S."/>
            <person name="Mena Md.C."/>
            <person name="Ferrer M."/>
            <person name="Smedile F."/>
            <person name="Messina E."/>
            <person name="La Cono V."/>
            <person name="Yakimov M.M."/>
        </authorList>
    </citation>
    <scope>NUCLEOTIDE SEQUENCE [LARGE SCALE GENOMIC DNA]</scope>
    <source>
        <strain evidence="2 3">HTSR1</strain>
    </source>
</reference>
<evidence type="ECO:0000313" key="2">
    <source>
        <dbReference type="EMBL" id="AOW79310.1"/>
    </source>
</evidence>
<dbReference type="EMBL" id="CP016070">
    <property type="protein sequence ID" value="AOW79310.1"/>
    <property type="molecule type" value="Genomic_DNA"/>
</dbReference>
<dbReference type="AlphaFoldDB" id="A0A1D8S1T7"/>